<dbReference type="PROSITE" id="PS50111">
    <property type="entry name" value="CHEMOTAXIS_TRANSDUC_2"/>
    <property type="match status" value="1"/>
</dbReference>
<dbReference type="AlphaFoldDB" id="G8U1K8"/>
<gene>
    <name evidence="4" type="ordered locus">Sulac_3167</name>
</gene>
<dbReference type="Proteomes" id="UP000005439">
    <property type="component" value="Chromosome"/>
</dbReference>
<proteinExistence type="predicted"/>
<dbReference type="KEGG" id="sap:Sulac_3167"/>
<evidence type="ECO:0000256" key="1">
    <source>
        <dbReference type="ARBA" id="ARBA00023224"/>
    </source>
</evidence>
<sequence>MTHEITPTVLLSSLAEALPEIQQSYPVDAEILVADHEHFIRVLPGKTVDITKRDGDPMDPKTVTAEALRTGRSIVDVRDASVFGVAYRATAIPLRVNQTVIGCLTVITSLEQESQLRETEEALWQHADHLSSSAEETHAAIQHLKETFQELARQSVQIRDHMQEAGTSAETGHTTVRQLDDNSHQLTDTMSTVVKARTALEEETRVIAQSTSLIEDIARQTNLLALNAAIEAARAGEAGRGFSVVAEEVKKLSEGSQQATRHIGDTISGIQTRLAELSHAIASTEDLQSQEAALARQVTGAFGTIRDTLLDAVSALQAIHERIEAATSAIEQLTAAAELTATQASAVTNLARRLKEVRA</sequence>
<evidence type="ECO:0000259" key="3">
    <source>
        <dbReference type="PROSITE" id="PS50111"/>
    </source>
</evidence>
<accession>G8U1K8</accession>
<dbReference type="EMBL" id="CP003179">
    <property type="protein sequence ID" value="AEW06613.1"/>
    <property type="molecule type" value="Genomic_DNA"/>
</dbReference>
<dbReference type="PANTHER" id="PTHR32089">
    <property type="entry name" value="METHYL-ACCEPTING CHEMOTAXIS PROTEIN MCPB"/>
    <property type="match status" value="1"/>
</dbReference>
<feature type="domain" description="Methyl-accepting transducer" evidence="3">
    <location>
        <begin position="105"/>
        <end position="341"/>
    </location>
</feature>
<evidence type="ECO:0000256" key="2">
    <source>
        <dbReference type="PROSITE-ProRule" id="PRU00284"/>
    </source>
</evidence>
<keyword evidence="1 2" id="KW-0807">Transducer</keyword>
<evidence type="ECO:0000313" key="4">
    <source>
        <dbReference type="EMBL" id="AEW06613.1"/>
    </source>
</evidence>
<dbReference type="PATRIC" id="fig|679936.5.peg.3277"/>
<dbReference type="SUPFAM" id="SSF58104">
    <property type="entry name" value="Methyl-accepting chemotaxis protein (MCP) signaling domain"/>
    <property type="match status" value="1"/>
</dbReference>
<dbReference type="InterPro" id="IPR004089">
    <property type="entry name" value="MCPsignal_dom"/>
</dbReference>
<name>G8U1K8_SULAD</name>
<reference evidence="5" key="1">
    <citation type="submission" date="2011-12" db="EMBL/GenBank/DDBJ databases">
        <title>The complete genome of chromosome of Sulfobacillus acidophilus DSM 10332.</title>
        <authorList>
            <person name="Lucas S."/>
            <person name="Han J."/>
            <person name="Lapidus A."/>
            <person name="Bruce D."/>
            <person name="Goodwin L."/>
            <person name="Pitluck S."/>
            <person name="Peters L."/>
            <person name="Kyrpides N."/>
            <person name="Mavromatis K."/>
            <person name="Ivanova N."/>
            <person name="Mikhailova N."/>
            <person name="Chertkov O."/>
            <person name="Saunders E."/>
            <person name="Detter J.C."/>
            <person name="Tapia R."/>
            <person name="Han C."/>
            <person name="Land M."/>
            <person name="Hauser L."/>
            <person name="Markowitz V."/>
            <person name="Cheng J.-F."/>
            <person name="Hugenholtz P."/>
            <person name="Woyke T."/>
            <person name="Wu D."/>
            <person name="Pukall R."/>
            <person name="Gehrich-Schroeter G."/>
            <person name="Schneider S."/>
            <person name="Klenk H.-P."/>
            <person name="Eisen J.A."/>
        </authorList>
    </citation>
    <scope>NUCLEOTIDE SEQUENCE [LARGE SCALE GENOMIC DNA]</scope>
    <source>
        <strain evidence="5">ATCC 700253 / DSM 10332 / NAL</strain>
    </source>
</reference>
<dbReference type="Pfam" id="PF00015">
    <property type="entry name" value="MCPsignal"/>
    <property type="match status" value="1"/>
</dbReference>
<reference evidence="4 5" key="2">
    <citation type="journal article" date="2012" name="Stand. Genomic Sci.">
        <title>Complete genome sequence of the moderately thermophilic mineral-sulfide-oxidizing firmicute Sulfobacillus acidophilus type strain (NAL(T)).</title>
        <authorList>
            <person name="Anderson I."/>
            <person name="Chertkov O."/>
            <person name="Chen A."/>
            <person name="Saunders E."/>
            <person name="Lapidus A."/>
            <person name="Nolan M."/>
            <person name="Lucas S."/>
            <person name="Hammon N."/>
            <person name="Deshpande S."/>
            <person name="Cheng J.F."/>
            <person name="Han C."/>
            <person name="Tapia R."/>
            <person name="Goodwin L.A."/>
            <person name="Pitluck S."/>
            <person name="Liolios K."/>
            <person name="Pagani I."/>
            <person name="Ivanova N."/>
            <person name="Mikhailova N."/>
            <person name="Pati A."/>
            <person name="Palaniappan K."/>
            <person name="Land M."/>
            <person name="Pan C."/>
            <person name="Rohde M."/>
            <person name="Pukall R."/>
            <person name="Goker M."/>
            <person name="Detter J.C."/>
            <person name="Woyke T."/>
            <person name="Bristow J."/>
            <person name="Eisen J.A."/>
            <person name="Markowitz V."/>
            <person name="Hugenholtz P."/>
            <person name="Kyrpides N.C."/>
            <person name="Klenk H.P."/>
            <person name="Mavromatis K."/>
        </authorList>
    </citation>
    <scope>NUCLEOTIDE SEQUENCE [LARGE SCALE GENOMIC DNA]</scope>
    <source>
        <strain evidence="5">ATCC 700253 / DSM 10332 / NAL</strain>
    </source>
</reference>
<dbReference type="Gene3D" id="1.10.287.950">
    <property type="entry name" value="Methyl-accepting chemotaxis protein"/>
    <property type="match status" value="1"/>
</dbReference>
<evidence type="ECO:0000313" key="5">
    <source>
        <dbReference type="Proteomes" id="UP000005439"/>
    </source>
</evidence>
<dbReference type="HOGENOM" id="CLU_043276_0_0_9"/>
<dbReference type="STRING" id="679936.Sulac_3167"/>
<dbReference type="SMART" id="SM00283">
    <property type="entry name" value="MA"/>
    <property type="match status" value="1"/>
</dbReference>
<dbReference type="GO" id="GO:0007165">
    <property type="term" value="P:signal transduction"/>
    <property type="evidence" value="ECO:0007669"/>
    <property type="project" value="UniProtKB-KW"/>
</dbReference>
<dbReference type="GO" id="GO:0016020">
    <property type="term" value="C:membrane"/>
    <property type="evidence" value="ECO:0007669"/>
    <property type="project" value="InterPro"/>
</dbReference>
<organism evidence="4 5">
    <name type="scientific">Sulfobacillus acidophilus (strain ATCC 700253 / DSM 10332 / NAL)</name>
    <dbReference type="NCBI Taxonomy" id="679936"/>
    <lineage>
        <taxon>Bacteria</taxon>
        <taxon>Bacillati</taxon>
        <taxon>Bacillota</taxon>
        <taxon>Clostridia</taxon>
        <taxon>Eubacteriales</taxon>
        <taxon>Clostridiales Family XVII. Incertae Sedis</taxon>
        <taxon>Sulfobacillus</taxon>
    </lineage>
</organism>
<keyword evidence="5" id="KW-1185">Reference proteome</keyword>
<protein>
    <submittedName>
        <fullName evidence="4">Methyl-accepting chemotaxis sensory transducer</fullName>
    </submittedName>
</protein>
<dbReference type="PANTHER" id="PTHR32089:SF112">
    <property type="entry name" value="LYSOZYME-LIKE PROTEIN-RELATED"/>
    <property type="match status" value="1"/>
</dbReference>